<dbReference type="GO" id="GO:0009236">
    <property type="term" value="P:cobalamin biosynthetic process"/>
    <property type="evidence" value="ECO:0007669"/>
    <property type="project" value="UniProtKB-UniRule"/>
</dbReference>
<comment type="function">
    <text evidence="9">Catalyzes the ATP-dependent amidation of the two carboxylate groups at positions a and c of hydrogenobyrinate, using either L-glutamine or ammonia as the nitrogen source.</text>
</comment>
<dbReference type="EMBL" id="UFSM01000001">
    <property type="protein sequence ID" value="SUU89319.1"/>
    <property type="molecule type" value="Genomic_DNA"/>
</dbReference>
<evidence type="ECO:0000256" key="6">
    <source>
        <dbReference type="ARBA" id="ARBA00022840"/>
    </source>
</evidence>
<dbReference type="PANTHER" id="PTHR43873">
    <property type="entry name" value="COBYRINATE A,C-DIAMIDE SYNTHASE"/>
    <property type="match status" value="1"/>
</dbReference>
<evidence type="ECO:0000256" key="1">
    <source>
        <dbReference type="ARBA" id="ARBA00001946"/>
    </source>
</evidence>
<dbReference type="GO" id="GO:0042242">
    <property type="term" value="F:cobyrinic acid a,c-diamide synthase activity"/>
    <property type="evidence" value="ECO:0007669"/>
    <property type="project" value="InterPro"/>
</dbReference>
<feature type="active site" description="Nucleophile" evidence="9">
    <location>
        <position position="329"/>
    </location>
</feature>
<protein>
    <recommendedName>
        <fullName evidence="9">Hydrogenobyrinate a,c-diamide synthase</fullName>
        <ecNumber evidence="9">6.3.5.9</ecNumber>
    </recommendedName>
    <alternativeName>
        <fullName evidence="9">Hydrogenobyrinic acid a,c-diamide synthase</fullName>
    </alternativeName>
</protein>
<evidence type="ECO:0000256" key="8">
    <source>
        <dbReference type="ARBA" id="ARBA00022962"/>
    </source>
</evidence>
<evidence type="ECO:0000259" key="10">
    <source>
        <dbReference type="Pfam" id="PF01656"/>
    </source>
</evidence>
<dbReference type="Gene3D" id="3.40.50.300">
    <property type="entry name" value="P-loop containing nucleotide triphosphate hydrolases"/>
    <property type="match status" value="1"/>
</dbReference>
<dbReference type="CDD" id="cd05388">
    <property type="entry name" value="CobB_N"/>
    <property type="match status" value="1"/>
</dbReference>
<keyword evidence="8 9" id="KW-0315">Glutamine amidotransferase</keyword>
<dbReference type="InterPro" id="IPR027417">
    <property type="entry name" value="P-loop_NTPase"/>
</dbReference>
<accession>A0A380WJY3</accession>
<feature type="domain" description="CobQ/CobB/MinD/ParA nucleotide binding" evidence="10">
    <location>
        <begin position="7"/>
        <end position="192"/>
    </location>
</feature>
<keyword evidence="6 9" id="KW-0067">ATP-binding</keyword>
<dbReference type="PANTHER" id="PTHR43873:SF1">
    <property type="entry name" value="COBYRINATE A,C-DIAMIDE SYNTHASE"/>
    <property type="match status" value="1"/>
</dbReference>
<dbReference type="AlphaFoldDB" id="A0A380WJY3"/>
<proteinExistence type="inferred from homology"/>
<dbReference type="NCBIfam" id="TIGR00379">
    <property type="entry name" value="cobB"/>
    <property type="match status" value="1"/>
</dbReference>
<dbReference type="PROSITE" id="PS51274">
    <property type="entry name" value="GATASE_COBBQ"/>
    <property type="match status" value="1"/>
</dbReference>
<comment type="similarity">
    <text evidence="9">Belongs to the CobB/CbiA family.</text>
</comment>
<comment type="miscellaneous">
    <text evidence="9">The a and c carboxylates of hydrogenobyrinate are activated for nucleophilic attack via formation of a phosphorylated intermediate by ATP. CobB catalyzes first the amidation of the c-carboxylate, and then that of the a-carboxylate.</text>
</comment>
<comment type="similarity">
    <text evidence="2">Belongs to the CobB/CobQ family. CobQ subfamily.</text>
</comment>
<dbReference type="RefSeq" id="WP_115731509.1">
    <property type="nucleotide sequence ID" value="NZ_BAAAVY010000002.1"/>
</dbReference>
<dbReference type="Pfam" id="PF07685">
    <property type="entry name" value="GATase_3"/>
    <property type="match status" value="1"/>
</dbReference>
<name>A0A380WJY3_AMIAI</name>
<sequence length="437" mass="45499">MTARGLIIGAPRSGSGKTSVTIGLLRALARRGIKVRGAKSGPDYIDPGFHAAATGRPGVNLDSWAMAPSLLNALAADASAEAEMVILESAMGLFDGIPAETGRSGAAADLARLYGLPVLLVLDVSGQSQTAAAIAKGFATYDPGVRIAGVVLNRLGSDRHRKLAGDAIEALGLPVVGAILRDPTLSIPERHLGLVQAEEHADLFAHIEKLADMVERSLDLDAIVELATPLAPMSGDQSFALPPPGQRIALAQDAAFTFLYPHLAAHWRAMGAELVPFSPLADQAPDATCDICWLPGGYPELHAGRLAAADTFLSGTRRFADTKPVHGECGGFMVLGRSIEDADGATHAMLGLLGHATSFAKRKMNLGYRQARLSAPCPLGSEGSVVRGHEFHYAQTVVAGDDTPLGQLADGLGKPLGSFGGRRGHVTGTFFHAIARG</sequence>
<dbReference type="Gene3D" id="3.40.50.880">
    <property type="match status" value="1"/>
</dbReference>
<evidence type="ECO:0000256" key="5">
    <source>
        <dbReference type="ARBA" id="ARBA00022741"/>
    </source>
</evidence>
<comment type="cofactor">
    <cofactor evidence="1 9">
        <name>Mg(2+)</name>
        <dbReference type="ChEBI" id="CHEBI:18420"/>
    </cofactor>
</comment>
<keyword evidence="4 9" id="KW-0436">Ligase</keyword>
<comment type="catalytic activity">
    <reaction evidence="9">
        <text>hydrogenobyrinate + 2 L-glutamine + 2 ATP + 2 H2O = hydrogenobyrinate a,c-diamide + 2 L-glutamate + 2 ADP + 2 phosphate + 2 H(+)</text>
        <dbReference type="Rhea" id="RHEA:12544"/>
        <dbReference type="ChEBI" id="CHEBI:15377"/>
        <dbReference type="ChEBI" id="CHEBI:15378"/>
        <dbReference type="ChEBI" id="CHEBI:29985"/>
        <dbReference type="ChEBI" id="CHEBI:30616"/>
        <dbReference type="ChEBI" id="CHEBI:43474"/>
        <dbReference type="ChEBI" id="CHEBI:58359"/>
        <dbReference type="ChEBI" id="CHEBI:77873"/>
        <dbReference type="ChEBI" id="CHEBI:77874"/>
        <dbReference type="ChEBI" id="CHEBI:456216"/>
        <dbReference type="EC" id="6.3.5.9"/>
    </reaction>
</comment>
<evidence type="ECO:0000256" key="4">
    <source>
        <dbReference type="ARBA" id="ARBA00022598"/>
    </source>
</evidence>
<keyword evidence="3 9" id="KW-0169">Cobalamin biosynthesis</keyword>
<dbReference type="UniPathway" id="UPA00148">
    <property type="reaction ID" value="UER00220"/>
</dbReference>
<dbReference type="InterPro" id="IPR004484">
    <property type="entry name" value="CbiA/CobB_synth"/>
</dbReference>
<feature type="domain" description="CobB/CobQ-like glutamine amidotransferase" evidence="11">
    <location>
        <begin position="247"/>
        <end position="435"/>
    </location>
</feature>
<dbReference type="GO" id="GO:0005524">
    <property type="term" value="F:ATP binding"/>
    <property type="evidence" value="ECO:0007669"/>
    <property type="project" value="UniProtKB-UniRule"/>
</dbReference>
<evidence type="ECO:0000259" key="11">
    <source>
        <dbReference type="Pfam" id="PF07685"/>
    </source>
</evidence>
<dbReference type="Pfam" id="PF01656">
    <property type="entry name" value="CbiA"/>
    <property type="match status" value="1"/>
</dbReference>
<organism evidence="12 13">
    <name type="scientific">Aminobacter aminovorans</name>
    <name type="common">Chelatobacter heintzii</name>
    <dbReference type="NCBI Taxonomy" id="83263"/>
    <lineage>
        <taxon>Bacteria</taxon>
        <taxon>Pseudomonadati</taxon>
        <taxon>Pseudomonadota</taxon>
        <taxon>Alphaproteobacteria</taxon>
        <taxon>Hyphomicrobiales</taxon>
        <taxon>Phyllobacteriaceae</taxon>
        <taxon>Aminobacter</taxon>
    </lineage>
</organism>
<evidence type="ECO:0000256" key="2">
    <source>
        <dbReference type="ARBA" id="ARBA00006205"/>
    </source>
</evidence>
<feature type="site" description="Increases nucleophilicity of active site Cys" evidence="9">
    <location>
        <position position="432"/>
    </location>
</feature>
<comment type="pathway">
    <text evidence="9">Cofactor biosynthesis; adenosylcobalamin biosynthesis; cob(II)yrinate a,c-diamide from precorrin-2 (aerobic route): step 9/10.</text>
</comment>
<evidence type="ECO:0000256" key="9">
    <source>
        <dbReference type="HAMAP-Rule" id="MF_00027"/>
    </source>
</evidence>
<dbReference type="HAMAP" id="MF_00027">
    <property type="entry name" value="CobB_CbiA"/>
    <property type="match status" value="1"/>
</dbReference>
<evidence type="ECO:0000256" key="7">
    <source>
        <dbReference type="ARBA" id="ARBA00022842"/>
    </source>
</evidence>
<dbReference type="InterPro" id="IPR029062">
    <property type="entry name" value="Class_I_gatase-like"/>
</dbReference>
<comment type="domain">
    <text evidence="9">Comprises of two domains. The C-terminal domain contains the binding site for glutamine and catalyzes the hydrolysis of this substrate to glutamate and ammonia. The N-terminal domain is anticipated to bind ATP and hydrogenobyrinate and catalyzes the ultimate synthesis of the diamide product. The ammonia produced via the glutaminase domain is probably translocated to the adjacent domain via a molecular tunnel, where it reacts with an activated intermediate.</text>
</comment>
<dbReference type="OrthoDB" id="9764035at2"/>
<dbReference type="Proteomes" id="UP000254701">
    <property type="component" value="Unassembled WGS sequence"/>
</dbReference>
<dbReference type="InterPro" id="IPR002586">
    <property type="entry name" value="CobQ/CobB/MinD/ParA_Nub-bd_dom"/>
</dbReference>
<reference evidence="12 13" key="1">
    <citation type="submission" date="2018-06" db="EMBL/GenBank/DDBJ databases">
        <authorList>
            <consortium name="Pathogen Informatics"/>
            <person name="Doyle S."/>
        </authorList>
    </citation>
    <scope>NUCLEOTIDE SEQUENCE [LARGE SCALE GENOMIC DNA]</scope>
    <source>
        <strain evidence="12 13">NCTC10684</strain>
    </source>
</reference>
<keyword evidence="7 9" id="KW-0460">Magnesium</keyword>
<keyword evidence="5 9" id="KW-0547">Nucleotide-binding</keyword>
<dbReference type="NCBIfam" id="NF002204">
    <property type="entry name" value="PRK01077.1"/>
    <property type="match status" value="1"/>
</dbReference>
<evidence type="ECO:0000313" key="13">
    <source>
        <dbReference type="Proteomes" id="UP000254701"/>
    </source>
</evidence>
<dbReference type="SUPFAM" id="SSF52317">
    <property type="entry name" value="Class I glutamine amidotransferase-like"/>
    <property type="match status" value="1"/>
</dbReference>
<evidence type="ECO:0000313" key="12">
    <source>
        <dbReference type="EMBL" id="SUU89319.1"/>
    </source>
</evidence>
<evidence type="ECO:0000256" key="3">
    <source>
        <dbReference type="ARBA" id="ARBA00022573"/>
    </source>
</evidence>
<dbReference type="EC" id="6.3.5.9" evidence="9"/>
<gene>
    <name evidence="12" type="primary">cobB_1</name>
    <name evidence="9" type="synonym">cobB</name>
    <name evidence="12" type="ORF">NCTC10684_02556</name>
</gene>
<dbReference type="SUPFAM" id="SSF52540">
    <property type="entry name" value="P-loop containing nucleoside triphosphate hydrolases"/>
    <property type="match status" value="1"/>
</dbReference>
<dbReference type="GO" id="GO:0043802">
    <property type="term" value="F:hydrogenobyrinic acid a,c-diamide synthase (glutamine-hydrolysing) activity"/>
    <property type="evidence" value="ECO:0007669"/>
    <property type="project" value="UniProtKB-UniRule"/>
</dbReference>
<dbReference type="InterPro" id="IPR011698">
    <property type="entry name" value="GATase_3"/>
</dbReference>